<keyword evidence="3" id="KW-1185">Reference proteome</keyword>
<evidence type="ECO:0008006" key="4">
    <source>
        <dbReference type="Google" id="ProtNLM"/>
    </source>
</evidence>
<dbReference type="Proteomes" id="UP001500630">
    <property type="component" value="Unassembled WGS sequence"/>
</dbReference>
<protein>
    <recommendedName>
        <fullName evidence="4">Alpha/beta hydrolase</fullName>
    </recommendedName>
</protein>
<dbReference type="PANTHER" id="PTHR33428:SF14">
    <property type="entry name" value="CARBOXYLESTERASE TYPE B DOMAIN-CONTAINING PROTEIN"/>
    <property type="match status" value="1"/>
</dbReference>
<evidence type="ECO:0000313" key="3">
    <source>
        <dbReference type="Proteomes" id="UP001500630"/>
    </source>
</evidence>
<proteinExistence type="predicted"/>
<name>A0ABP6ZU19_9ACTN</name>
<dbReference type="PANTHER" id="PTHR33428">
    <property type="entry name" value="CHLOROPHYLLASE-2, CHLOROPLASTIC"/>
    <property type="match status" value="1"/>
</dbReference>
<dbReference type="EMBL" id="BAABDQ010000056">
    <property type="protein sequence ID" value="GAA3617389.1"/>
    <property type="molecule type" value="Genomic_DNA"/>
</dbReference>
<dbReference type="Gene3D" id="3.40.50.1820">
    <property type="entry name" value="alpha/beta hydrolase"/>
    <property type="match status" value="1"/>
</dbReference>
<evidence type="ECO:0000256" key="1">
    <source>
        <dbReference type="SAM" id="SignalP"/>
    </source>
</evidence>
<dbReference type="RefSeq" id="WP_345577755.1">
    <property type="nucleotide sequence ID" value="NZ_BAABDQ010000056.1"/>
</dbReference>
<feature type="chain" id="PRO_5046767347" description="Alpha/beta hydrolase" evidence="1">
    <location>
        <begin position="24"/>
        <end position="311"/>
    </location>
</feature>
<dbReference type="SUPFAM" id="SSF53474">
    <property type="entry name" value="alpha/beta-Hydrolases"/>
    <property type="match status" value="1"/>
</dbReference>
<sequence length="311" mass="31367">MRRLCSAVALVVIAVLPASPASATPARVSSYEIQIGADPATVYLPPGRTVLPVALLLQGGNVPRESYGRFARTVAGFGFAVAVPDHRRAVGPVSGLFPESRQIDAAAQWAAEENVRAGSPLAGRLDAGRLVLLGHSFGAAAGLFAIGGLCTPPFCFGPVYQRPAVLRAAAFYGAATATQGGQAVPIGNAGVPVALVQGAADGVNPPAAARATYDGLSSPPKAYVTVGGANHYGLTDTQTPPGATPDASPQTIAQNASVDAAARWSALFLRASLGDSLAAAYVYGFGDASDEGVVVVHDKGSTIVVHDEGGT</sequence>
<reference evidence="3" key="1">
    <citation type="journal article" date="2019" name="Int. J. Syst. Evol. Microbiol.">
        <title>The Global Catalogue of Microorganisms (GCM) 10K type strain sequencing project: providing services to taxonomists for standard genome sequencing and annotation.</title>
        <authorList>
            <consortium name="The Broad Institute Genomics Platform"/>
            <consortium name="The Broad Institute Genome Sequencing Center for Infectious Disease"/>
            <person name="Wu L."/>
            <person name="Ma J."/>
        </authorList>
    </citation>
    <scope>NUCLEOTIDE SEQUENCE [LARGE SCALE GENOMIC DNA]</scope>
    <source>
        <strain evidence="3">JCM 17326</strain>
    </source>
</reference>
<comment type="caution">
    <text evidence="2">The sequence shown here is derived from an EMBL/GenBank/DDBJ whole genome shotgun (WGS) entry which is preliminary data.</text>
</comment>
<keyword evidence="1" id="KW-0732">Signal</keyword>
<dbReference type="InterPro" id="IPR029058">
    <property type="entry name" value="AB_hydrolase_fold"/>
</dbReference>
<feature type="signal peptide" evidence="1">
    <location>
        <begin position="1"/>
        <end position="23"/>
    </location>
</feature>
<evidence type="ECO:0000313" key="2">
    <source>
        <dbReference type="EMBL" id="GAA3617389.1"/>
    </source>
</evidence>
<organism evidence="2 3">
    <name type="scientific">Nonomuraea rosea</name>
    <dbReference type="NCBI Taxonomy" id="638574"/>
    <lineage>
        <taxon>Bacteria</taxon>
        <taxon>Bacillati</taxon>
        <taxon>Actinomycetota</taxon>
        <taxon>Actinomycetes</taxon>
        <taxon>Streptosporangiales</taxon>
        <taxon>Streptosporangiaceae</taxon>
        <taxon>Nonomuraea</taxon>
    </lineage>
</organism>
<accession>A0ABP6ZU19</accession>
<gene>
    <name evidence="2" type="ORF">GCM10022419_123520</name>
</gene>